<protein>
    <submittedName>
        <fullName evidence="1">Uncharacterized protein</fullName>
    </submittedName>
</protein>
<dbReference type="EMBL" id="CM042015">
    <property type="protein sequence ID" value="KAI3709470.1"/>
    <property type="molecule type" value="Genomic_DNA"/>
</dbReference>
<gene>
    <name evidence="1" type="ORF">L2E82_39232</name>
</gene>
<dbReference type="Proteomes" id="UP001055811">
    <property type="component" value="Linkage Group LG07"/>
</dbReference>
<reference evidence="2" key="1">
    <citation type="journal article" date="2022" name="Mol. Ecol. Resour.">
        <title>The genomes of chicory, endive, great burdock and yacon provide insights into Asteraceae palaeo-polyploidization history and plant inulin production.</title>
        <authorList>
            <person name="Fan W."/>
            <person name="Wang S."/>
            <person name="Wang H."/>
            <person name="Wang A."/>
            <person name="Jiang F."/>
            <person name="Liu H."/>
            <person name="Zhao H."/>
            <person name="Xu D."/>
            <person name="Zhang Y."/>
        </authorList>
    </citation>
    <scope>NUCLEOTIDE SEQUENCE [LARGE SCALE GENOMIC DNA]</scope>
    <source>
        <strain evidence="2">cv. Punajuju</strain>
    </source>
</reference>
<name>A0ACB9AIJ3_CICIN</name>
<accession>A0ACB9AIJ3</accession>
<evidence type="ECO:0000313" key="1">
    <source>
        <dbReference type="EMBL" id="KAI3709470.1"/>
    </source>
</evidence>
<evidence type="ECO:0000313" key="2">
    <source>
        <dbReference type="Proteomes" id="UP001055811"/>
    </source>
</evidence>
<proteinExistence type="predicted"/>
<reference evidence="1 2" key="2">
    <citation type="journal article" date="2022" name="Mol. Ecol. Resour.">
        <title>The genomes of chicory, endive, great burdock and yacon provide insights into Asteraceae paleo-polyploidization history and plant inulin production.</title>
        <authorList>
            <person name="Fan W."/>
            <person name="Wang S."/>
            <person name="Wang H."/>
            <person name="Wang A."/>
            <person name="Jiang F."/>
            <person name="Liu H."/>
            <person name="Zhao H."/>
            <person name="Xu D."/>
            <person name="Zhang Y."/>
        </authorList>
    </citation>
    <scope>NUCLEOTIDE SEQUENCE [LARGE SCALE GENOMIC DNA]</scope>
    <source>
        <strain evidence="2">cv. Punajuju</strain>
        <tissue evidence="1">Leaves</tissue>
    </source>
</reference>
<keyword evidence="2" id="KW-1185">Reference proteome</keyword>
<comment type="caution">
    <text evidence="1">The sequence shown here is derived from an EMBL/GenBank/DDBJ whole genome shotgun (WGS) entry which is preliminary data.</text>
</comment>
<sequence length="85" mass="9917">MLIDSLGPSNWFNTDPGTVLTQSDPSLSSQVTGLMQNLDQIWLDSKPNWSRRLIILVEYHFINRKKPSIIKKITRIHKYVSHIKR</sequence>
<organism evidence="1 2">
    <name type="scientific">Cichorium intybus</name>
    <name type="common">Chicory</name>
    <dbReference type="NCBI Taxonomy" id="13427"/>
    <lineage>
        <taxon>Eukaryota</taxon>
        <taxon>Viridiplantae</taxon>
        <taxon>Streptophyta</taxon>
        <taxon>Embryophyta</taxon>
        <taxon>Tracheophyta</taxon>
        <taxon>Spermatophyta</taxon>
        <taxon>Magnoliopsida</taxon>
        <taxon>eudicotyledons</taxon>
        <taxon>Gunneridae</taxon>
        <taxon>Pentapetalae</taxon>
        <taxon>asterids</taxon>
        <taxon>campanulids</taxon>
        <taxon>Asterales</taxon>
        <taxon>Asteraceae</taxon>
        <taxon>Cichorioideae</taxon>
        <taxon>Cichorieae</taxon>
        <taxon>Cichoriinae</taxon>
        <taxon>Cichorium</taxon>
    </lineage>
</organism>